<keyword evidence="2" id="KW-1185">Reference proteome</keyword>
<organism evidence="1 2">
    <name type="scientific">Sutterella wadsworthensis 2_1_59BFAA</name>
    <dbReference type="NCBI Taxonomy" id="742823"/>
    <lineage>
        <taxon>Bacteria</taxon>
        <taxon>Pseudomonadati</taxon>
        <taxon>Pseudomonadota</taxon>
        <taxon>Betaproteobacteria</taxon>
        <taxon>Burkholderiales</taxon>
        <taxon>Sutterellaceae</taxon>
        <taxon>Sutterella</taxon>
    </lineage>
</organism>
<dbReference type="EMBL" id="ADMG01000044">
    <property type="protein sequence ID" value="EKB30390.1"/>
    <property type="molecule type" value="Genomic_DNA"/>
</dbReference>
<dbReference type="Proteomes" id="UP000005835">
    <property type="component" value="Unassembled WGS sequence"/>
</dbReference>
<reference evidence="1 2" key="1">
    <citation type="submission" date="2012-05" db="EMBL/GenBank/DDBJ databases">
        <title>The Genome Sequence of Sutterella wadsworthensis 2_1_59BFAA.</title>
        <authorList>
            <consortium name="The Broad Institute Genome Sequencing Platform"/>
            <person name="Earl A."/>
            <person name="Ward D."/>
            <person name="Feldgarden M."/>
            <person name="Gevers D."/>
            <person name="Daigneault M."/>
            <person name="Strauss J."/>
            <person name="Allen-Vercoe E."/>
            <person name="Walker B."/>
            <person name="Young S.K."/>
            <person name="Zeng Q."/>
            <person name="Gargeya S."/>
            <person name="Fitzgerald M."/>
            <person name="Haas B."/>
            <person name="Abouelleil A."/>
            <person name="Alvarado L."/>
            <person name="Arachchi H.M."/>
            <person name="Berlin A.M."/>
            <person name="Chapman S.B."/>
            <person name="Goldberg J."/>
            <person name="Griggs A."/>
            <person name="Gujja S."/>
            <person name="Hansen M."/>
            <person name="Howarth C."/>
            <person name="Imamovic A."/>
            <person name="Larimer J."/>
            <person name="McCowen C."/>
            <person name="Montmayeur A."/>
            <person name="Murphy C."/>
            <person name="Neiman D."/>
            <person name="Pearson M."/>
            <person name="Priest M."/>
            <person name="Roberts A."/>
            <person name="Saif S."/>
            <person name="Shea T."/>
            <person name="Sisk P."/>
            <person name="Sykes S."/>
            <person name="Wortman J."/>
            <person name="Nusbaum C."/>
            <person name="Birren B."/>
        </authorList>
    </citation>
    <scope>NUCLEOTIDE SEQUENCE [LARGE SCALE GENOMIC DNA]</scope>
    <source>
        <strain evidence="1 2">2_1_59BFAA</strain>
    </source>
</reference>
<name>K1JFL9_9BURK</name>
<dbReference type="HOGENOM" id="CLU_2248735_0_0_4"/>
<evidence type="ECO:0000313" key="2">
    <source>
        <dbReference type="Proteomes" id="UP000005835"/>
    </source>
</evidence>
<dbReference type="AlphaFoldDB" id="K1JFL9"/>
<proteinExistence type="predicted"/>
<evidence type="ECO:0000313" key="1">
    <source>
        <dbReference type="EMBL" id="EKB30390.1"/>
    </source>
</evidence>
<accession>K1JFL9</accession>
<comment type="caution">
    <text evidence="1">The sequence shown here is derived from an EMBL/GenBank/DDBJ whole genome shotgun (WGS) entry which is preliminary data.</text>
</comment>
<sequence length="104" mass="11669">MLVTNVTNEFEAEAQQSILMGNDQTANFTTANSVYKSQKLRSLEIHATADFRNPLIDHRSTAHRPHLHGLKLAIQIRLLTLAADSAIDNRNPVLSFDAHHRTQV</sequence>
<gene>
    <name evidence="1" type="ORF">HMPREF9465_02002</name>
</gene>
<protein>
    <submittedName>
        <fullName evidence="1">Uncharacterized protein</fullName>
    </submittedName>
</protein>